<dbReference type="SUPFAM" id="SSF48371">
    <property type="entry name" value="ARM repeat"/>
    <property type="match status" value="1"/>
</dbReference>
<evidence type="ECO:0000256" key="2">
    <source>
        <dbReference type="ARBA" id="ARBA00010136"/>
    </source>
</evidence>
<comment type="caution">
    <text evidence="9">The sequence shown here is derived from an EMBL/GenBank/DDBJ whole genome shotgun (WGS) entry which is preliminary data.</text>
</comment>
<dbReference type="Proteomes" id="UP000678393">
    <property type="component" value="Unassembled WGS sequence"/>
</dbReference>
<dbReference type="SUPFAM" id="SSF55486">
    <property type="entry name" value="Metalloproteases ('zincins'), catalytic domain"/>
    <property type="match status" value="1"/>
</dbReference>
<reference evidence="9" key="1">
    <citation type="submission" date="2021-04" db="EMBL/GenBank/DDBJ databases">
        <authorList>
            <consortium name="Molecular Ecology Group"/>
        </authorList>
    </citation>
    <scope>NUCLEOTIDE SEQUENCE</scope>
</reference>
<dbReference type="InterPro" id="IPR027268">
    <property type="entry name" value="Peptidase_M4/M1_CTD_sf"/>
</dbReference>
<gene>
    <name evidence="9" type="ORF">CUNI_LOCUS4342</name>
</gene>
<dbReference type="Pfam" id="PF01433">
    <property type="entry name" value="Peptidase_M1"/>
    <property type="match status" value="1"/>
</dbReference>
<keyword evidence="5" id="KW-0378">Hydrolase</keyword>
<dbReference type="InterPro" id="IPR042097">
    <property type="entry name" value="Aminopeptidase_N-like_N_sf"/>
</dbReference>
<comment type="similarity">
    <text evidence="2">Belongs to the peptidase M1 family.</text>
</comment>
<protein>
    <recommendedName>
        <fullName evidence="8">Peptidase M1 leukotriene A4 hydrolase/aminopeptidase C-terminal domain-containing protein</fullName>
    </recommendedName>
</protein>
<dbReference type="InterPro" id="IPR015211">
    <property type="entry name" value="Peptidase_M1_C"/>
</dbReference>
<dbReference type="Gene3D" id="1.25.40.320">
    <property type="entry name" value="Peptidase M1, leukotriene A4 hydrolase/aminopeptidase C-terminal domain"/>
    <property type="match status" value="1"/>
</dbReference>
<evidence type="ECO:0000256" key="4">
    <source>
        <dbReference type="ARBA" id="ARBA00022723"/>
    </source>
</evidence>
<evidence type="ECO:0000256" key="7">
    <source>
        <dbReference type="ARBA" id="ARBA00023049"/>
    </source>
</evidence>
<keyword evidence="6" id="KW-0862">Zinc</keyword>
<name>A0A8S3YNU6_9EUPU</name>
<dbReference type="InterPro" id="IPR038502">
    <property type="entry name" value="M1_LTA-4_hydro/amino_C_sf"/>
</dbReference>
<evidence type="ECO:0000256" key="3">
    <source>
        <dbReference type="ARBA" id="ARBA00022670"/>
    </source>
</evidence>
<dbReference type="EMBL" id="CAJHNH020000608">
    <property type="protein sequence ID" value="CAG5118784.1"/>
    <property type="molecule type" value="Genomic_DNA"/>
</dbReference>
<feature type="domain" description="Peptidase M1 leukotriene A4 hydrolase/aminopeptidase C-terminal" evidence="8">
    <location>
        <begin position="577"/>
        <end position="732"/>
    </location>
</feature>
<keyword evidence="3" id="KW-0645">Protease</keyword>
<keyword evidence="4" id="KW-0479">Metal-binding</keyword>
<dbReference type="Gene3D" id="1.10.390.10">
    <property type="entry name" value="Neutral Protease Domain 2"/>
    <property type="match status" value="1"/>
</dbReference>
<keyword evidence="7" id="KW-0482">Metalloprotease</keyword>
<keyword evidence="10" id="KW-1185">Reference proteome</keyword>
<comment type="cofactor">
    <cofactor evidence="1">
        <name>Zn(2+)</name>
        <dbReference type="ChEBI" id="CHEBI:29105"/>
    </cofactor>
</comment>
<dbReference type="InterPro" id="IPR014782">
    <property type="entry name" value="Peptidase_M1_dom"/>
</dbReference>
<organism evidence="9 10">
    <name type="scientific">Candidula unifasciata</name>
    <dbReference type="NCBI Taxonomy" id="100452"/>
    <lineage>
        <taxon>Eukaryota</taxon>
        <taxon>Metazoa</taxon>
        <taxon>Spiralia</taxon>
        <taxon>Lophotrochozoa</taxon>
        <taxon>Mollusca</taxon>
        <taxon>Gastropoda</taxon>
        <taxon>Heterobranchia</taxon>
        <taxon>Euthyneura</taxon>
        <taxon>Panpulmonata</taxon>
        <taxon>Eupulmonata</taxon>
        <taxon>Stylommatophora</taxon>
        <taxon>Helicina</taxon>
        <taxon>Helicoidea</taxon>
        <taxon>Geomitridae</taxon>
        <taxon>Candidula</taxon>
    </lineage>
</organism>
<evidence type="ECO:0000313" key="9">
    <source>
        <dbReference type="EMBL" id="CAG5118784.1"/>
    </source>
</evidence>
<dbReference type="InterPro" id="IPR033577">
    <property type="entry name" value="AOPep"/>
</dbReference>
<evidence type="ECO:0000256" key="5">
    <source>
        <dbReference type="ARBA" id="ARBA00022801"/>
    </source>
</evidence>
<dbReference type="OrthoDB" id="79562at2759"/>
<dbReference type="GO" id="GO:0008270">
    <property type="term" value="F:zinc ion binding"/>
    <property type="evidence" value="ECO:0007669"/>
    <property type="project" value="InterPro"/>
</dbReference>
<sequence>MEHNSDLPLSSNFHKVKVQHFILDMACSISKKEFDCELTLFCKMSSNTDSVLARTHVISNTENSTQLECLQKQELYKNICNVKESKTSVCLDCFALDISSCVLYPVLPDTESFISTEQGSLSGAKLQIPHTHMDYYHNIYMCLHTQQVVSLEFTVTEHSVLISLPYIMDGRDTAVLKICYRTQAKGPSLLWTVDQCGRPCVFTVGHLLNNRSLFPCQDLPQAMSTWHCSVTLTDSHTEEVAVVMTGEAVPDICLNANGEKVFHFLSSYPVPASTFALAIGTWSVTEINNPSLVDNPHPDRFVMPHCRLFSPACLHEAMVVQLGKYLPLCFEALSSVLGPFPLKHLDILLVPQCFDSLGLASPHLMFLSQSLLCPDLSMLYRLSHEVCHTWFGILTGPKDWTEEWLTEGICCYLEDIIHAAVMQWNEEETCERSTVRALLKFRILASEMDNTSEDLQILRPNMGLVTNTEVTSAQQQFVKNGLNQEKTVTQVHYLKGFFLLRYLEHIAGKEIFLQTLRSFTSLHLGKLFSSQELLDFFFEHCPNLSISGLTATEVCHEWLDKPGMPNQLKDFPTDIESRLVAEVKIEIAHITAAASRKRQRSQKAPAQTNKTVVAPARRLLPEQLILLLETLVEEAVVVSAGQLKMMRETHNIGESNAEVKHSWCDFVIHRKATQWIADVENFLLHHQALGVYLYGELLISKHKMLRNLAYKCYNTVQADMPEGPKTVLQAMLFPA</sequence>
<dbReference type="PANTHER" id="PTHR46627">
    <property type="entry name" value="AMINOPEPTIDASE O"/>
    <property type="match status" value="1"/>
</dbReference>
<dbReference type="AlphaFoldDB" id="A0A8S3YNU6"/>
<evidence type="ECO:0000259" key="8">
    <source>
        <dbReference type="SMART" id="SM01263"/>
    </source>
</evidence>
<dbReference type="InterPro" id="IPR016024">
    <property type="entry name" value="ARM-type_fold"/>
</dbReference>
<proteinExistence type="inferred from homology"/>
<dbReference type="GO" id="GO:0070006">
    <property type="term" value="F:metalloaminopeptidase activity"/>
    <property type="evidence" value="ECO:0007669"/>
    <property type="project" value="InterPro"/>
</dbReference>
<evidence type="ECO:0000256" key="1">
    <source>
        <dbReference type="ARBA" id="ARBA00001947"/>
    </source>
</evidence>
<dbReference type="SMART" id="SM01263">
    <property type="entry name" value="Leuk-A4-hydro_C"/>
    <property type="match status" value="1"/>
</dbReference>
<dbReference type="PRINTS" id="PR00756">
    <property type="entry name" value="ALADIPTASE"/>
</dbReference>
<evidence type="ECO:0000313" key="10">
    <source>
        <dbReference type="Proteomes" id="UP000678393"/>
    </source>
</evidence>
<dbReference type="SUPFAM" id="SSF63737">
    <property type="entry name" value="Leukotriene A4 hydrolase N-terminal domain"/>
    <property type="match status" value="1"/>
</dbReference>
<dbReference type="Gene3D" id="3.30.2010.30">
    <property type="match status" value="1"/>
</dbReference>
<accession>A0A8S3YNU6</accession>
<dbReference type="GO" id="GO:0005730">
    <property type="term" value="C:nucleolus"/>
    <property type="evidence" value="ECO:0007669"/>
    <property type="project" value="InterPro"/>
</dbReference>
<dbReference type="Pfam" id="PF09127">
    <property type="entry name" value="Leuk-A4-hydro_C"/>
    <property type="match status" value="1"/>
</dbReference>
<evidence type="ECO:0000256" key="6">
    <source>
        <dbReference type="ARBA" id="ARBA00022833"/>
    </source>
</evidence>
<dbReference type="InterPro" id="IPR001930">
    <property type="entry name" value="Peptidase_M1"/>
</dbReference>
<dbReference type="Gene3D" id="2.60.40.1730">
    <property type="entry name" value="tricorn interacting facor f3 domain"/>
    <property type="match status" value="1"/>
</dbReference>
<dbReference type="GO" id="GO:0006508">
    <property type="term" value="P:proteolysis"/>
    <property type="evidence" value="ECO:0007669"/>
    <property type="project" value="UniProtKB-KW"/>
</dbReference>
<dbReference type="PANTHER" id="PTHR46627:SF1">
    <property type="entry name" value="AMINOPEPTIDASE O"/>
    <property type="match status" value="1"/>
</dbReference>